<dbReference type="Proteomes" id="UP000235943">
    <property type="component" value="Unassembled WGS sequence"/>
</dbReference>
<dbReference type="RefSeq" id="WP_102911452.1">
    <property type="nucleotide sequence ID" value="NZ_POUC01000221.1"/>
</dbReference>
<feature type="transmembrane region" description="Helical" evidence="1">
    <location>
        <begin position="46"/>
        <end position="66"/>
    </location>
</feature>
<keyword evidence="1" id="KW-1133">Transmembrane helix</keyword>
<accession>A0A2N8TK54</accession>
<keyword evidence="1" id="KW-0812">Transmembrane</keyword>
<keyword evidence="3" id="KW-1185">Reference proteome</keyword>
<evidence type="ECO:0000313" key="2">
    <source>
        <dbReference type="EMBL" id="PNG19383.1"/>
    </source>
</evidence>
<reference evidence="2 3" key="1">
    <citation type="submission" date="2018-01" db="EMBL/GenBank/DDBJ databases">
        <title>Draft genome sequence of Streptomyces sp. 13K301.</title>
        <authorList>
            <person name="Sahin N."/>
            <person name="Saygin H."/>
            <person name="Ay H."/>
        </authorList>
    </citation>
    <scope>NUCLEOTIDE SEQUENCE [LARGE SCALE GENOMIC DNA]</scope>
    <source>
        <strain evidence="2 3">13K301</strain>
    </source>
</reference>
<name>A0A2N8TK54_9ACTN</name>
<keyword evidence="1" id="KW-0472">Membrane</keyword>
<evidence type="ECO:0000313" key="3">
    <source>
        <dbReference type="Proteomes" id="UP000235943"/>
    </source>
</evidence>
<organism evidence="2 3">
    <name type="scientific">Streptomyces cahuitamycinicus</name>
    <dbReference type="NCBI Taxonomy" id="2070367"/>
    <lineage>
        <taxon>Bacteria</taxon>
        <taxon>Bacillati</taxon>
        <taxon>Actinomycetota</taxon>
        <taxon>Actinomycetes</taxon>
        <taxon>Kitasatosporales</taxon>
        <taxon>Streptomycetaceae</taxon>
        <taxon>Streptomyces</taxon>
    </lineage>
</organism>
<comment type="caution">
    <text evidence="2">The sequence shown here is derived from an EMBL/GenBank/DDBJ whole genome shotgun (WGS) entry which is preliminary data.</text>
</comment>
<sequence>MFNIDPGPLIFFIFGWLFALNIMGLADRVYQFASRFVPMIGTSVTLRIMGGIWIFVGGTLVTLDLLS</sequence>
<dbReference type="OrthoDB" id="4305070at2"/>
<feature type="transmembrane region" description="Helical" evidence="1">
    <location>
        <begin position="7"/>
        <end position="26"/>
    </location>
</feature>
<dbReference type="AlphaFoldDB" id="A0A2N8TK54"/>
<proteinExistence type="predicted"/>
<evidence type="ECO:0000256" key="1">
    <source>
        <dbReference type="SAM" id="Phobius"/>
    </source>
</evidence>
<protein>
    <submittedName>
        <fullName evidence="2">Uncharacterized protein</fullName>
    </submittedName>
</protein>
<dbReference type="EMBL" id="POUC01000221">
    <property type="protein sequence ID" value="PNG19383.1"/>
    <property type="molecule type" value="Genomic_DNA"/>
</dbReference>
<gene>
    <name evidence="2" type="ORF">C1J00_25910</name>
</gene>